<dbReference type="OrthoDB" id="288726at2759"/>
<name>A0A165C454_9APHY</name>
<proteinExistence type="predicted"/>
<dbReference type="Gene3D" id="3.40.800.10">
    <property type="entry name" value="Ureohydrolase domain"/>
    <property type="match status" value="1"/>
</dbReference>
<dbReference type="Proteomes" id="UP000076871">
    <property type="component" value="Unassembled WGS sequence"/>
</dbReference>
<dbReference type="SUPFAM" id="SSF52768">
    <property type="entry name" value="Arginase/deacetylase"/>
    <property type="match status" value="1"/>
</dbReference>
<evidence type="ECO:0000313" key="1">
    <source>
        <dbReference type="EMBL" id="KZT02172.1"/>
    </source>
</evidence>
<gene>
    <name evidence="1" type="ORF">LAESUDRAFT_730505</name>
</gene>
<dbReference type="InterPro" id="IPR023696">
    <property type="entry name" value="Ureohydrolase_dom_sf"/>
</dbReference>
<dbReference type="STRING" id="1314785.A0A165C454"/>
<protein>
    <submittedName>
        <fullName evidence="1">Uncharacterized protein</fullName>
    </submittedName>
</protein>
<keyword evidence="2" id="KW-1185">Reference proteome</keyword>
<dbReference type="RefSeq" id="XP_040759912.1">
    <property type="nucleotide sequence ID" value="XM_040909854.1"/>
</dbReference>
<sequence length="64" mass="6825">MPEIKKILQGLAGLKIVGADIVEVTPGKCLLRMLTSNPNEITHITGANIGWEMLALMAKTPLVA</sequence>
<dbReference type="AlphaFoldDB" id="A0A165C454"/>
<organism evidence="1 2">
    <name type="scientific">Laetiporus sulphureus 93-53</name>
    <dbReference type="NCBI Taxonomy" id="1314785"/>
    <lineage>
        <taxon>Eukaryota</taxon>
        <taxon>Fungi</taxon>
        <taxon>Dikarya</taxon>
        <taxon>Basidiomycota</taxon>
        <taxon>Agaricomycotina</taxon>
        <taxon>Agaricomycetes</taxon>
        <taxon>Polyporales</taxon>
        <taxon>Laetiporus</taxon>
    </lineage>
</organism>
<evidence type="ECO:0000313" key="2">
    <source>
        <dbReference type="Proteomes" id="UP000076871"/>
    </source>
</evidence>
<dbReference type="EMBL" id="KV427655">
    <property type="protein sequence ID" value="KZT02172.1"/>
    <property type="molecule type" value="Genomic_DNA"/>
</dbReference>
<dbReference type="InParanoid" id="A0A165C454"/>
<reference evidence="1 2" key="1">
    <citation type="journal article" date="2016" name="Mol. Biol. Evol.">
        <title>Comparative Genomics of Early-Diverging Mushroom-Forming Fungi Provides Insights into the Origins of Lignocellulose Decay Capabilities.</title>
        <authorList>
            <person name="Nagy L.G."/>
            <person name="Riley R."/>
            <person name="Tritt A."/>
            <person name="Adam C."/>
            <person name="Daum C."/>
            <person name="Floudas D."/>
            <person name="Sun H."/>
            <person name="Yadav J.S."/>
            <person name="Pangilinan J."/>
            <person name="Larsson K.H."/>
            <person name="Matsuura K."/>
            <person name="Barry K."/>
            <person name="Labutti K."/>
            <person name="Kuo R."/>
            <person name="Ohm R.A."/>
            <person name="Bhattacharya S.S."/>
            <person name="Shirouzu T."/>
            <person name="Yoshinaga Y."/>
            <person name="Martin F.M."/>
            <person name="Grigoriev I.V."/>
            <person name="Hibbett D.S."/>
        </authorList>
    </citation>
    <scope>NUCLEOTIDE SEQUENCE [LARGE SCALE GENOMIC DNA]</scope>
    <source>
        <strain evidence="1 2">93-53</strain>
    </source>
</reference>
<accession>A0A165C454</accession>
<dbReference type="GeneID" id="63826883"/>